<dbReference type="EMBL" id="MCGE01000028">
    <property type="protein sequence ID" value="ORZ09229.1"/>
    <property type="molecule type" value="Genomic_DNA"/>
</dbReference>
<feature type="region of interest" description="Disordered" evidence="8">
    <location>
        <begin position="530"/>
        <end position="549"/>
    </location>
</feature>
<feature type="compositionally biased region" description="Polar residues" evidence="8">
    <location>
        <begin position="442"/>
        <end position="451"/>
    </location>
</feature>
<dbReference type="Gene3D" id="3.40.850.10">
    <property type="entry name" value="Kinesin motor domain"/>
    <property type="match status" value="1"/>
</dbReference>
<keyword evidence="5 7" id="KW-0175">Coiled coil</keyword>
<feature type="compositionally biased region" description="Low complexity" evidence="8">
    <location>
        <begin position="1035"/>
        <end position="1056"/>
    </location>
</feature>
<sequence length="1076" mass="122030">MGIGLDSFIQKSNEGIVPRFIYTMFEQLSQRQNNNNDHHHQISVSFLELHNEDLVDLLSPSVHTLKKENQPMVVIREDSSGAICWSGIREEVVTNPEQLLCLLEKGSVARTTAATDMNISSSRSHAIFSIQLRQTISNDQGQTKTTTSKFHFVDLAGSERLKRTNAVGSRAKEGISINSGLLALGNVISALGDESRRVSHIPYRDSKLTRLLQDSLGGNSQTLMLACVSPAWSNHKETINTLKYANRARNIKNRVVINQEVNENQQHIDSQHGEHVKKLKSQILKLRNELAGNDEFIHAVNDEMDGLKTQVESLKKTINSLVQELAKAKFQCDNQKQVDQQHDQPHPTTASHDLAQEYAYTIEELKIQVALLQQEKQQQTQQLPSSSLPQQRRQPIMTQALSKHSQHGKESSLTERKKKRHSYRFGSKKIRGSFNSIRKRQQYNNSNTTANHHPARPTPLQTEAPSLRQNSVNKDEWKDMLNQQKCNLDDELAYVDSKKSSILGDPYWLKGSFNDLISFSSSFPHETTLHITDSKNGHGVPTSNPSSSTELAQMLQRFGDSLQRQRRFLHSLTSLPVSPGTTTSQDQVKLGATLRKQYKKELDDLKRQHDLETKKQLHEHQTLKRHYQQLIISSERARTQHNATILTLKQKLEVITRDKKKLMKKSKQDADRARDRGRQLEKQVQKLERQEIKSTHLKKRLERDLHTQKQVNKHAKEDIGTLGSQLTSVALMIQKVLQSQNSKKIKKSSNNNKMVLSAPLVSSDRTLLAKAVACARVRGYLVAQKHGVGTNRRGAVKAASLQQRLIQKKQLIHKAISLYVQAYVPMQLHEQLEQKRDQLQKEQQTILAEHDTLVNDMDDLSLESVNQRMNAVAAEYHQVCSQIQRLQHQQQKRMSSGKPLRDYDCASSGSSSDISSNGDDDDVNNSDSSSSSSDDTWMDDIPFWNTEDAEVAYENVLTLVRTLEPEETRSILETLVNDVIRLETETQQQCYIVAQSDSTFVSLEKDLQWTRHSHPYNHHQKQQPLPPQHQDSFVITPTSTTTSTSSKTSSTIIPRPSISAAIRRSGLPIPRRSSCK</sequence>
<keyword evidence="2" id="KW-0963">Cytoplasm</keyword>
<proteinExistence type="inferred from homology"/>
<evidence type="ECO:0000259" key="9">
    <source>
        <dbReference type="PROSITE" id="PS50067"/>
    </source>
</evidence>
<evidence type="ECO:0000256" key="1">
    <source>
        <dbReference type="ARBA" id="ARBA00004496"/>
    </source>
</evidence>
<dbReference type="SMART" id="SM00129">
    <property type="entry name" value="KISc"/>
    <property type="match status" value="1"/>
</dbReference>
<evidence type="ECO:0000256" key="6">
    <source>
        <dbReference type="PROSITE-ProRule" id="PRU00283"/>
    </source>
</evidence>
<dbReference type="GO" id="GO:0008017">
    <property type="term" value="F:microtubule binding"/>
    <property type="evidence" value="ECO:0007669"/>
    <property type="project" value="InterPro"/>
</dbReference>
<dbReference type="PROSITE" id="PS50067">
    <property type="entry name" value="KINESIN_MOTOR_2"/>
    <property type="match status" value="1"/>
</dbReference>
<dbReference type="InterPro" id="IPR027417">
    <property type="entry name" value="P-loop_NTPase"/>
</dbReference>
<dbReference type="SUPFAM" id="SSF52540">
    <property type="entry name" value="P-loop containing nucleoside triphosphate hydrolases"/>
    <property type="match status" value="1"/>
</dbReference>
<comment type="caution">
    <text evidence="6">Lacks conserved residue(s) required for the propagation of feature annotation.</text>
</comment>
<dbReference type="STRING" id="90262.A0A1X2I4I4"/>
<dbReference type="GO" id="GO:0007018">
    <property type="term" value="P:microtubule-based movement"/>
    <property type="evidence" value="ECO:0007669"/>
    <property type="project" value="InterPro"/>
</dbReference>
<dbReference type="InterPro" id="IPR036961">
    <property type="entry name" value="Kinesin_motor_dom_sf"/>
</dbReference>
<organism evidence="10 11">
    <name type="scientific">Absidia repens</name>
    <dbReference type="NCBI Taxonomy" id="90262"/>
    <lineage>
        <taxon>Eukaryota</taxon>
        <taxon>Fungi</taxon>
        <taxon>Fungi incertae sedis</taxon>
        <taxon>Mucoromycota</taxon>
        <taxon>Mucoromycotina</taxon>
        <taxon>Mucoromycetes</taxon>
        <taxon>Mucorales</taxon>
        <taxon>Cunninghamellaceae</taxon>
        <taxon>Absidia</taxon>
    </lineage>
</organism>
<dbReference type="PROSITE" id="PS00411">
    <property type="entry name" value="KINESIN_MOTOR_1"/>
    <property type="match status" value="1"/>
</dbReference>
<evidence type="ECO:0000313" key="11">
    <source>
        <dbReference type="Proteomes" id="UP000193560"/>
    </source>
</evidence>
<evidence type="ECO:0000256" key="3">
    <source>
        <dbReference type="ARBA" id="ARBA00022741"/>
    </source>
</evidence>
<feature type="compositionally biased region" description="Low complexity" evidence="8">
    <location>
        <begin position="907"/>
        <end position="917"/>
    </location>
</feature>
<feature type="region of interest" description="Disordered" evidence="8">
    <location>
        <begin position="659"/>
        <end position="687"/>
    </location>
</feature>
<protein>
    <recommendedName>
        <fullName evidence="9">Kinesin motor domain-containing protein</fullName>
    </recommendedName>
</protein>
<reference evidence="10 11" key="1">
    <citation type="submission" date="2016-07" db="EMBL/GenBank/DDBJ databases">
        <title>Pervasive Adenine N6-methylation of Active Genes in Fungi.</title>
        <authorList>
            <consortium name="DOE Joint Genome Institute"/>
            <person name="Mondo S.J."/>
            <person name="Dannebaum R.O."/>
            <person name="Kuo R.C."/>
            <person name="Labutti K."/>
            <person name="Haridas S."/>
            <person name="Kuo A."/>
            <person name="Salamov A."/>
            <person name="Ahrendt S.R."/>
            <person name="Lipzen A."/>
            <person name="Sullivan W."/>
            <person name="Andreopoulos W.B."/>
            <person name="Clum A."/>
            <person name="Lindquist E."/>
            <person name="Daum C."/>
            <person name="Ramamoorthy G.K."/>
            <person name="Gryganskyi A."/>
            <person name="Culley D."/>
            <person name="Magnuson J.K."/>
            <person name="James T.Y."/>
            <person name="O'Malley M.A."/>
            <person name="Stajich J.E."/>
            <person name="Spatafora J.W."/>
            <person name="Visel A."/>
            <person name="Grigoriev I.V."/>
        </authorList>
    </citation>
    <scope>NUCLEOTIDE SEQUENCE [LARGE SCALE GENOMIC DNA]</scope>
    <source>
        <strain evidence="10 11">NRRL 1336</strain>
    </source>
</reference>
<name>A0A1X2I4I4_9FUNG</name>
<dbReference type="GO" id="GO:0051231">
    <property type="term" value="P:spindle elongation"/>
    <property type="evidence" value="ECO:0007669"/>
    <property type="project" value="TreeGrafter"/>
</dbReference>
<evidence type="ECO:0000313" key="10">
    <source>
        <dbReference type="EMBL" id="ORZ09229.1"/>
    </source>
</evidence>
<feature type="region of interest" description="Disordered" evidence="8">
    <location>
        <begin position="887"/>
        <end position="937"/>
    </location>
</feature>
<comment type="subcellular location">
    <subcellularLocation>
        <location evidence="1">Cytoplasm</location>
    </subcellularLocation>
</comment>
<feature type="coiled-coil region" evidence="7">
    <location>
        <begin position="297"/>
        <end position="331"/>
    </location>
</feature>
<dbReference type="PANTHER" id="PTHR47969:SF15">
    <property type="entry name" value="CHROMOSOME-ASSOCIATED KINESIN KIF4A-RELATED"/>
    <property type="match status" value="1"/>
</dbReference>
<feature type="region of interest" description="Disordered" evidence="8">
    <location>
        <begin position="378"/>
        <end position="465"/>
    </location>
</feature>
<feature type="domain" description="Kinesin motor" evidence="9">
    <location>
        <begin position="1"/>
        <end position="251"/>
    </location>
</feature>
<feature type="compositionally biased region" description="Basic and acidic residues" evidence="8">
    <location>
        <begin position="666"/>
        <end position="687"/>
    </location>
</feature>
<keyword evidence="4" id="KW-0067">ATP-binding</keyword>
<comment type="similarity">
    <text evidence="6">Belongs to the TRAFAC class myosin-kinesin ATPase superfamily. Kinesin family.</text>
</comment>
<dbReference type="InterPro" id="IPR001752">
    <property type="entry name" value="Kinesin_motor_dom"/>
</dbReference>
<dbReference type="PANTHER" id="PTHR47969">
    <property type="entry name" value="CHROMOSOME-ASSOCIATED KINESIN KIF4A-RELATED"/>
    <property type="match status" value="1"/>
</dbReference>
<evidence type="ECO:0000256" key="8">
    <source>
        <dbReference type="SAM" id="MobiDB-lite"/>
    </source>
</evidence>
<evidence type="ECO:0000256" key="5">
    <source>
        <dbReference type="ARBA" id="ARBA00023054"/>
    </source>
</evidence>
<evidence type="ECO:0000256" key="4">
    <source>
        <dbReference type="ARBA" id="ARBA00022840"/>
    </source>
</evidence>
<dbReference type="Proteomes" id="UP000193560">
    <property type="component" value="Unassembled WGS sequence"/>
</dbReference>
<keyword evidence="11" id="KW-1185">Reference proteome</keyword>
<dbReference type="OrthoDB" id="3176171at2759"/>
<dbReference type="GO" id="GO:0005737">
    <property type="term" value="C:cytoplasm"/>
    <property type="evidence" value="ECO:0007669"/>
    <property type="project" value="UniProtKB-SubCell"/>
</dbReference>
<dbReference type="Pfam" id="PF00225">
    <property type="entry name" value="Kinesin"/>
    <property type="match status" value="1"/>
</dbReference>
<keyword evidence="3" id="KW-0547">Nucleotide-binding</keyword>
<dbReference type="GO" id="GO:0005875">
    <property type="term" value="C:microtubule associated complex"/>
    <property type="evidence" value="ECO:0007669"/>
    <property type="project" value="TreeGrafter"/>
</dbReference>
<feature type="compositionally biased region" description="Low complexity" evidence="8">
    <location>
        <begin position="378"/>
        <end position="395"/>
    </location>
</feature>
<evidence type="ECO:0000256" key="2">
    <source>
        <dbReference type="ARBA" id="ARBA00022490"/>
    </source>
</evidence>
<feature type="compositionally biased region" description="Basic residues" evidence="8">
    <location>
        <begin position="416"/>
        <end position="441"/>
    </location>
</feature>
<dbReference type="GO" id="GO:0007052">
    <property type="term" value="P:mitotic spindle organization"/>
    <property type="evidence" value="ECO:0007669"/>
    <property type="project" value="TreeGrafter"/>
</dbReference>
<dbReference type="GO" id="GO:0003777">
    <property type="term" value="F:microtubule motor activity"/>
    <property type="evidence" value="ECO:0007669"/>
    <property type="project" value="InterPro"/>
</dbReference>
<comment type="caution">
    <text evidence="10">The sequence shown here is derived from an EMBL/GenBank/DDBJ whole genome shotgun (WGS) entry which is preliminary data.</text>
</comment>
<dbReference type="AlphaFoldDB" id="A0A1X2I4I4"/>
<dbReference type="PRINTS" id="PR00380">
    <property type="entry name" value="KINESINHEAVY"/>
</dbReference>
<gene>
    <name evidence="10" type="ORF">BCR42DRAFT_122502</name>
</gene>
<feature type="compositionally biased region" description="Low complexity" evidence="8">
    <location>
        <begin position="925"/>
        <end position="935"/>
    </location>
</feature>
<dbReference type="GO" id="GO:0005524">
    <property type="term" value="F:ATP binding"/>
    <property type="evidence" value="ECO:0007669"/>
    <property type="project" value="UniProtKB-KW"/>
</dbReference>
<evidence type="ECO:0000256" key="7">
    <source>
        <dbReference type="SAM" id="Coils"/>
    </source>
</evidence>
<dbReference type="InterPro" id="IPR027640">
    <property type="entry name" value="Kinesin-like_fam"/>
</dbReference>
<accession>A0A1X2I4I4</accession>
<dbReference type="InterPro" id="IPR019821">
    <property type="entry name" value="Kinesin_motor_CS"/>
</dbReference>
<feature type="region of interest" description="Disordered" evidence="8">
    <location>
        <begin position="1015"/>
        <end position="1056"/>
    </location>
</feature>